<dbReference type="Pfam" id="PF00408">
    <property type="entry name" value="PGM_PMM_IV"/>
    <property type="match status" value="1"/>
</dbReference>
<keyword evidence="5 7" id="KW-0460">Magnesium</keyword>
<dbReference type="Pfam" id="PF02879">
    <property type="entry name" value="PGM_PMM_II"/>
    <property type="match status" value="1"/>
</dbReference>
<feature type="domain" description="Alpha-D-phosphohexomutase alpha/beta/alpha" evidence="11">
    <location>
        <begin position="255"/>
        <end position="363"/>
    </location>
</feature>
<dbReference type="SUPFAM" id="SSF55957">
    <property type="entry name" value="Phosphoglucomutase, C-terminal domain"/>
    <property type="match status" value="1"/>
</dbReference>
<evidence type="ECO:0000256" key="7">
    <source>
        <dbReference type="RuleBase" id="RU004326"/>
    </source>
</evidence>
<dbReference type="Gene3D" id="3.30.310.50">
    <property type="entry name" value="Alpha-D-phosphohexomutase, C-terminal domain"/>
    <property type="match status" value="1"/>
</dbReference>
<dbReference type="Pfam" id="PF02878">
    <property type="entry name" value="PGM_PMM_I"/>
    <property type="match status" value="1"/>
</dbReference>
<dbReference type="InterPro" id="IPR036900">
    <property type="entry name" value="A-D-PHexomutase_C_sf"/>
</dbReference>
<feature type="domain" description="Alpha-D-phosphohexomutase alpha/beta/alpha" evidence="10">
    <location>
        <begin position="150"/>
        <end position="250"/>
    </location>
</feature>
<dbReference type="GO" id="GO:0008966">
    <property type="term" value="F:phosphoglucosamine mutase activity"/>
    <property type="evidence" value="ECO:0007669"/>
    <property type="project" value="UniProtKB-EC"/>
</dbReference>
<dbReference type="EC" id="5.4.2.10" evidence="12"/>
<dbReference type="Gene3D" id="3.40.120.10">
    <property type="entry name" value="Alpha-D-Glucose-1,6-Bisphosphate, subunit A, domain 3"/>
    <property type="match status" value="3"/>
</dbReference>
<dbReference type="PANTHER" id="PTHR43771">
    <property type="entry name" value="PHOSPHOMANNOMUTASE"/>
    <property type="match status" value="1"/>
</dbReference>
<comment type="similarity">
    <text evidence="2 7">Belongs to the phosphohexose mutase family.</text>
</comment>
<evidence type="ECO:0000256" key="1">
    <source>
        <dbReference type="ARBA" id="ARBA00001946"/>
    </source>
</evidence>
<keyword evidence="13" id="KW-1185">Reference proteome</keyword>
<evidence type="ECO:0000259" key="11">
    <source>
        <dbReference type="Pfam" id="PF02880"/>
    </source>
</evidence>
<reference evidence="13" key="1">
    <citation type="submission" date="2016-12" db="EMBL/GenBank/DDBJ databases">
        <authorList>
            <person name="Herbold C."/>
        </authorList>
    </citation>
    <scope>NUCLEOTIDE SEQUENCE [LARGE SCALE GENOMIC DNA]</scope>
</reference>
<feature type="domain" description="Alpha-D-phosphohexomutase alpha/beta/alpha" evidence="9">
    <location>
        <begin position="3"/>
        <end position="131"/>
    </location>
</feature>
<dbReference type="PANTHER" id="PTHR43771:SF1">
    <property type="entry name" value="PHOSPHOMANNOMUTASE"/>
    <property type="match status" value="1"/>
</dbReference>
<dbReference type="InterPro" id="IPR024086">
    <property type="entry name" value="GlmM_arc-type"/>
</dbReference>
<dbReference type="EMBL" id="FRFC01000003">
    <property type="protein sequence ID" value="SHO44298.1"/>
    <property type="molecule type" value="Genomic_DNA"/>
</dbReference>
<evidence type="ECO:0000313" key="13">
    <source>
        <dbReference type="Proteomes" id="UP000232412"/>
    </source>
</evidence>
<dbReference type="OrthoDB" id="10363at2157"/>
<dbReference type="InterPro" id="IPR005845">
    <property type="entry name" value="A-D-PHexomutase_a/b/a-II"/>
</dbReference>
<name>A0A2H1EFI1_9ARCH</name>
<dbReference type="Proteomes" id="UP000232412">
    <property type="component" value="Unassembled WGS sequence"/>
</dbReference>
<dbReference type="InterPro" id="IPR016055">
    <property type="entry name" value="A-D-PHexomutase_a/b/a-I/II/III"/>
</dbReference>
<dbReference type="FunFam" id="3.40.120.10:FF:000001">
    <property type="entry name" value="Phosphoglucosamine mutase"/>
    <property type="match status" value="1"/>
</dbReference>
<sequence length="448" mass="48978">MGKLFGTNGVRGVFEEDLTLDFISKITASLAAFFKKGPILVGYDGRVSSTIISKVVIATLSSSGLDSAVCGLVPTPCLQYATKKLGYNGGIMITASHNPPQYNGLKVIAKDGIEISREDELKVEEIYFTKKWKISKKFGIITTEPKAIDVYLSGIKKQINIKKIKSLHPTIVLDLGNGAQAEAAPILCKDLGCKTILINEKIDGAFPGRGSEPTPQNLEKLSKMVVKSKADFGIAFDGDGDRSIFCDESGKILTGDRSALLLSKYILQKYPKSKLITSVNSTSVIEKIASDSQSNVLRTKVGSVEVSRKMVKEKAIIGFEENGGFMFGKHNQVRDGSMTMAILLDLLATTGNSLSKEMDSLPPSFTTKDKINCTKDEFKKIIQILQSEPYKKDLTDGIKLSLDTSSWIMVRLSGTEPIARIYAESSSQSKLDEIFNKYLQKVKAVLDR</sequence>
<dbReference type="Pfam" id="PF02880">
    <property type="entry name" value="PGM_PMM_III"/>
    <property type="match status" value="1"/>
</dbReference>
<dbReference type="InterPro" id="IPR005846">
    <property type="entry name" value="A-D-PHexomutase_a/b/a-III"/>
</dbReference>
<organism evidence="12 13">
    <name type="scientific">Nitrosotalea sinensis</name>
    <dbReference type="NCBI Taxonomy" id="1499975"/>
    <lineage>
        <taxon>Archaea</taxon>
        <taxon>Nitrososphaerota</taxon>
        <taxon>Nitrososphaeria</taxon>
        <taxon>Nitrosotaleales</taxon>
        <taxon>Nitrosotaleaceae</taxon>
        <taxon>Nitrosotalea</taxon>
    </lineage>
</organism>
<dbReference type="RefSeq" id="WP_101009338.1">
    <property type="nucleotide sequence ID" value="NZ_FRFC01000003.1"/>
</dbReference>
<dbReference type="NCBIfam" id="TIGR03990">
    <property type="entry name" value="Arch_GlmM"/>
    <property type="match status" value="1"/>
</dbReference>
<evidence type="ECO:0000313" key="12">
    <source>
        <dbReference type="EMBL" id="SHO44298.1"/>
    </source>
</evidence>
<keyword evidence="4 7" id="KW-0479">Metal-binding</keyword>
<evidence type="ECO:0000259" key="10">
    <source>
        <dbReference type="Pfam" id="PF02879"/>
    </source>
</evidence>
<evidence type="ECO:0000256" key="5">
    <source>
        <dbReference type="ARBA" id="ARBA00022842"/>
    </source>
</evidence>
<dbReference type="InterPro" id="IPR005844">
    <property type="entry name" value="A-D-PHexomutase_a/b/a-I"/>
</dbReference>
<dbReference type="CDD" id="cd03087">
    <property type="entry name" value="PGM_like1"/>
    <property type="match status" value="1"/>
</dbReference>
<dbReference type="InterPro" id="IPR016066">
    <property type="entry name" value="A-D-PHexomutase_CS"/>
</dbReference>
<evidence type="ECO:0000259" key="8">
    <source>
        <dbReference type="Pfam" id="PF00408"/>
    </source>
</evidence>
<keyword evidence="3" id="KW-0597">Phosphoprotein</keyword>
<dbReference type="SUPFAM" id="SSF53738">
    <property type="entry name" value="Phosphoglucomutase, first 3 domains"/>
    <property type="match status" value="3"/>
</dbReference>
<dbReference type="InterPro" id="IPR005841">
    <property type="entry name" value="Alpha-D-phosphohexomutase_SF"/>
</dbReference>
<comment type="cofactor">
    <cofactor evidence="1">
        <name>Mg(2+)</name>
        <dbReference type="ChEBI" id="CHEBI:18420"/>
    </cofactor>
</comment>
<evidence type="ECO:0000256" key="3">
    <source>
        <dbReference type="ARBA" id="ARBA00022553"/>
    </source>
</evidence>
<feature type="domain" description="Alpha-D-phosphohexomutase C-terminal" evidence="8">
    <location>
        <begin position="379"/>
        <end position="436"/>
    </location>
</feature>
<evidence type="ECO:0000256" key="2">
    <source>
        <dbReference type="ARBA" id="ARBA00010231"/>
    </source>
</evidence>
<accession>A0A2H1EFI1</accession>
<proteinExistence type="inferred from homology"/>
<evidence type="ECO:0000259" key="9">
    <source>
        <dbReference type="Pfam" id="PF02878"/>
    </source>
</evidence>
<gene>
    <name evidence="12" type="ORF">NSIN_20301</name>
</gene>
<evidence type="ECO:0000256" key="4">
    <source>
        <dbReference type="ARBA" id="ARBA00022723"/>
    </source>
</evidence>
<evidence type="ECO:0000256" key="6">
    <source>
        <dbReference type="ARBA" id="ARBA00023235"/>
    </source>
</evidence>
<dbReference type="PROSITE" id="PS00710">
    <property type="entry name" value="PGM_PMM"/>
    <property type="match status" value="1"/>
</dbReference>
<dbReference type="InterPro" id="IPR005843">
    <property type="entry name" value="A-D-PHexomutase_C"/>
</dbReference>
<dbReference type="GO" id="GO:0005975">
    <property type="term" value="P:carbohydrate metabolic process"/>
    <property type="evidence" value="ECO:0007669"/>
    <property type="project" value="InterPro"/>
</dbReference>
<dbReference type="PRINTS" id="PR00509">
    <property type="entry name" value="PGMPMM"/>
</dbReference>
<dbReference type="AlphaFoldDB" id="A0A2H1EFI1"/>
<keyword evidence="6 12" id="KW-0413">Isomerase</keyword>
<protein>
    <submittedName>
        <fullName evidence="12">Phosphoglucosamine mutase</fullName>
        <ecNumber evidence="12">5.4.2.10</ecNumber>
    </submittedName>
</protein>
<dbReference type="GO" id="GO:0000287">
    <property type="term" value="F:magnesium ion binding"/>
    <property type="evidence" value="ECO:0007669"/>
    <property type="project" value="InterPro"/>
</dbReference>